<evidence type="ECO:0000313" key="2">
    <source>
        <dbReference type="EMBL" id="GJT54592.1"/>
    </source>
</evidence>
<dbReference type="Proteomes" id="UP001151760">
    <property type="component" value="Unassembled WGS sequence"/>
</dbReference>
<sequence>MLAPRSAKALHEKALLKVQRIRKLPGSPILGDIVSGMVIAELRVEATTRLAAYMGSSSIGLVRSGSDNGSTSSELEARVCIQGELLENLENVAGREQKCGAHSNVRRTWLKSVQFIINAEEKCDVHSGKTGALRVFIGFIELDELIDAEAEAVHMILNRIRNDIYSTVDACPNANEMWISIECLQQGDSINIQDVKTKLQFVNQRTITVAGNRETIGNLVVQQSWIQCFNCKGFRHFAKECRKPKKDVLHTINDKSRATHDAEPLEKVQTDDDYNVLVTERQHYKQPESINNTYVVEMVDSYIILDSMDVCDNDRKDGQNAKEPEDECVLLASLIANLKLDVDENKKIQK</sequence>
<reference evidence="2" key="1">
    <citation type="journal article" date="2022" name="Int. J. Mol. Sci.">
        <title>Draft Genome of Tanacetum Coccineum: Genomic Comparison of Closely Related Tanacetum-Family Plants.</title>
        <authorList>
            <person name="Yamashiro T."/>
            <person name="Shiraishi A."/>
            <person name="Nakayama K."/>
            <person name="Satake H."/>
        </authorList>
    </citation>
    <scope>NUCLEOTIDE SEQUENCE</scope>
</reference>
<evidence type="ECO:0000259" key="1">
    <source>
        <dbReference type="SMART" id="SM00343"/>
    </source>
</evidence>
<keyword evidence="3" id="KW-1185">Reference proteome</keyword>
<organism evidence="2 3">
    <name type="scientific">Tanacetum coccineum</name>
    <dbReference type="NCBI Taxonomy" id="301880"/>
    <lineage>
        <taxon>Eukaryota</taxon>
        <taxon>Viridiplantae</taxon>
        <taxon>Streptophyta</taxon>
        <taxon>Embryophyta</taxon>
        <taxon>Tracheophyta</taxon>
        <taxon>Spermatophyta</taxon>
        <taxon>Magnoliopsida</taxon>
        <taxon>eudicotyledons</taxon>
        <taxon>Gunneridae</taxon>
        <taxon>Pentapetalae</taxon>
        <taxon>asterids</taxon>
        <taxon>campanulids</taxon>
        <taxon>Asterales</taxon>
        <taxon>Asteraceae</taxon>
        <taxon>Asteroideae</taxon>
        <taxon>Anthemideae</taxon>
        <taxon>Anthemidinae</taxon>
        <taxon>Tanacetum</taxon>
    </lineage>
</organism>
<dbReference type="InterPro" id="IPR036875">
    <property type="entry name" value="Znf_CCHC_sf"/>
</dbReference>
<dbReference type="SMART" id="SM00343">
    <property type="entry name" value="ZnF_C2HC"/>
    <property type="match status" value="1"/>
</dbReference>
<dbReference type="EMBL" id="BQNB010016685">
    <property type="protein sequence ID" value="GJT54592.1"/>
    <property type="molecule type" value="Genomic_DNA"/>
</dbReference>
<name>A0ABQ5EVM1_9ASTR</name>
<comment type="caution">
    <text evidence="2">The sequence shown here is derived from an EMBL/GenBank/DDBJ whole genome shotgun (WGS) entry which is preliminary data.</text>
</comment>
<feature type="domain" description="CCHC-type" evidence="1">
    <location>
        <begin position="227"/>
        <end position="243"/>
    </location>
</feature>
<evidence type="ECO:0000313" key="3">
    <source>
        <dbReference type="Proteomes" id="UP001151760"/>
    </source>
</evidence>
<protein>
    <submittedName>
        <fullName evidence="2">Integrase, catalytic region, zinc finger, CCHC-type containing protein</fullName>
    </submittedName>
</protein>
<gene>
    <name evidence="2" type="ORF">Tco_0989646</name>
</gene>
<dbReference type="SUPFAM" id="SSF57756">
    <property type="entry name" value="Retrovirus zinc finger-like domains"/>
    <property type="match status" value="1"/>
</dbReference>
<proteinExistence type="predicted"/>
<reference evidence="2" key="2">
    <citation type="submission" date="2022-01" db="EMBL/GenBank/DDBJ databases">
        <authorList>
            <person name="Yamashiro T."/>
            <person name="Shiraishi A."/>
            <person name="Satake H."/>
            <person name="Nakayama K."/>
        </authorList>
    </citation>
    <scope>NUCLEOTIDE SEQUENCE</scope>
</reference>
<dbReference type="InterPro" id="IPR001878">
    <property type="entry name" value="Znf_CCHC"/>
</dbReference>
<accession>A0ABQ5EVM1</accession>